<proteinExistence type="predicted"/>
<protein>
    <submittedName>
        <fullName evidence="1">Uncharacterized protein</fullName>
    </submittedName>
</protein>
<dbReference type="EMBL" id="HBUF01142472">
    <property type="protein sequence ID" value="CAG6646554.1"/>
    <property type="molecule type" value="Transcribed_RNA"/>
</dbReference>
<dbReference type="AlphaFoldDB" id="A0A8D8R8N3"/>
<reference evidence="1" key="1">
    <citation type="submission" date="2021-05" db="EMBL/GenBank/DDBJ databases">
        <authorList>
            <person name="Alioto T."/>
            <person name="Alioto T."/>
            <person name="Gomez Garrido J."/>
        </authorList>
    </citation>
    <scope>NUCLEOTIDE SEQUENCE</scope>
</reference>
<evidence type="ECO:0000313" key="1">
    <source>
        <dbReference type="EMBL" id="CAG6646554.1"/>
    </source>
</evidence>
<sequence length="105" mass="12314">MYETHHVPTIIYTSFRAIRTTALYSGHFQSRSKAFKFQTHLIHGYSTYLCLVYSFEKNSIALRTTWAQGLKSNPPNSYLNKYKQYLSVETIPTIQYYIHLRLGPT</sequence>
<dbReference type="EMBL" id="HBUF01142471">
    <property type="protein sequence ID" value="CAG6646553.1"/>
    <property type="molecule type" value="Transcribed_RNA"/>
</dbReference>
<accession>A0A8D8R8N3</accession>
<name>A0A8D8R8N3_9HEMI</name>
<organism evidence="1">
    <name type="scientific">Cacopsylla melanoneura</name>
    <dbReference type="NCBI Taxonomy" id="428564"/>
    <lineage>
        <taxon>Eukaryota</taxon>
        <taxon>Metazoa</taxon>
        <taxon>Ecdysozoa</taxon>
        <taxon>Arthropoda</taxon>
        <taxon>Hexapoda</taxon>
        <taxon>Insecta</taxon>
        <taxon>Pterygota</taxon>
        <taxon>Neoptera</taxon>
        <taxon>Paraneoptera</taxon>
        <taxon>Hemiptera</taxon>
        <taxon>Sternorrhyncha</taxon>
        <taxon>Psylloidea</taxon>
        <taxon>Psyllidae</taxon>
        <taxon>Psyllinae</taxon>
        <taxon>Cacopsylla</taxon>
    </lineage>
</organism>